<proteinExistence type="predicted"/>
<organism evidence="1 2">
    <name type="scientific">Entomophthora muscae</name>
    <dbReference type="NCBI Taxonomy" id="34485"/>
    <lineage>
        <taxon>Eukaryota</taxon>
        <taxon>Fungi</taxon>
        <taxon>Fungi incertae sedis</taxon>
        <taxon>Zoopagomycota</taxon>
        <taxon>Entomophthoromycotina</taxon>
        <taxon>Entomophthoromycetes</taxon>
        <taxon>Entomophthorales</taxon>
        <taxon>Entomophthoraceae</taxon>
        <taxon>Entomophthora</taxon>
    </lineage>
</organism>
<evidence type="ECO:0000313" key="2">
    <source>
        <dbReference type="Proteomes" id="UP001165960"/>
    </source>
</evidence>
<dbReference type="EC" id="6.2.1.3" evidence="1"/>
<keyword evidence="2" id="KW-1185">Reference proteome</keyword>
<protein>
    <submittedName>
        <fullName evidence="1">Medium-chain fatty acid-CoA ligase faa2</fullName>
        <ecNumber evidence="1">6.2.1.3</ecNumber>
    </submittedName>
</protein>
<accession>A0ACC2RR27</accession>
<keyword evidence="1" id="KW-0436">Ligase</keyword>
<evidence type="ECO:0000313" key="1">
    <source>
        <dbReference type="EMBL" id="KAJ9052478.1"/>
    </source>
</evidence>
<name>A0ACC2RR27_9FUNG</name>
<comment type="caution">
    <text evidence="1">The sequence shown here is derived from an EMBL/GenBank/DDBJ whole genome shotgun (WGS) entry which is preliminary data.</text>
</comment>
<sequence length="567" mass="62879">MKNVSQWPVGIYSINRPGWAIADLANVFRNLYTIALYDTYGRTTLCYVINHSDMSIIVASSGRVVNLLKEIANLPTLKVIICMDDLPKEAPDGSLSHALRNWAKNSNVHLFDFKEVEDFGKAYPVEPIPPSPNDLYTICYTSGTTGNPKGVMSTHWNYSCSASVTTLLVGMDTRISDVYLSFLPLAHTFERLNIANIYFCNNTIGFYSGNMLTLVDDIGELKPTIMAMVPRILHRIYDRIAAVGLEGQGIGPSLFRIGLQKKLDQYRRGEGTENLIWDTLVFNKVRKILGGRLRCILTGSAPISADVLDFLRVVMCPTILEGYGLTETAASGCLTMTDENKAGHVGPPTINTQVKLVDIPDMDYLSSDQPFPRGEICFKGANVFKGYFKDPEKTAEAIDSDGWFHTGDVGLIDERGNIKIIDRKKNLFKLSQGEYIAPEKIENILSQNNKVAQIFVYGDSLQSKLVAIVVPDPESFLPWAKSITKDPSMDLAAAADNASVRKSLLGELTALGKKAELNGFELVQAIHIELTPFSEENKLVTPTLKAIRPAMTKMYKNIIEQLYKEIN</sequence>
<dbReference type="Proteomes" id="UP001165960">
    <property type="component" value="Unassembled WGS sequence"/>
</dbReference>
<dbReference type="EMBL" id="QTSX02006659">
    <property type="protein sequence ID" value="KAJ9052478.1"/>
    <property type="molecule type" value="Genomic_DNA"/>
</dbReference>
<reference evidence="1" key="1">
    <citation type="submission" date="2022-04" db="EMBL/GenBank/DDBJ databases">
        <title>Genome of the entomopathogenic fungus Entomophthora muscae.</title>
        <authorList>
            <person name="Elya C."/>
            <person name="Lovett B.R."/>
            <person name="Lee E."/>
            <person name="Macias A.M."/>
            <person name="Hajek A.E."/>
            <person name="De Bivort B.L."/>
            <person name="Kasson M.T."/>
            <person name="De Fine Licht H.H."/>
            <person name="Stajich J.E."/>
        </authorList>
    </citation>
    <scope>NUCLEOTIDE SEQUENCE</scope>
    <source>
        <strain evidence="1">Berkeley</strain>
    </source>
</reference>
<gene>
    <name evidence="1" type="primary">FAA2_17</name>
    <name evidence="1" type="ORF">DSO57_1033704</name>
</gene>